<dbReference type="Pfam" id="PF00437">
    <property type="entry name" value="T2SSE"/>
    <property type="match status" value="1"/>
</dbReference>
<comment type="similarity">
    <text evidence="1">Belongs to the GSP E family.</text>
</comment>
<dbReference type="CDD" id="cd01129">
    <property type="entry name" value="PulE-GspE-like"/>
    <property type="match status" value="1"/>
</dbReference>
<keyword evidence="2" id="KW-0547">Nucleotide-binding</keyword>
<dbReference type="EMBL" id="LTDM01000001">
    <property type="protein sequence ID" value="OLS03918.1"/>
    <property type="molecule type" value="Genomic_DNA"/>
</dbReference>
<proteinExistence type="inferred from homology"/>
<evidence type="ECO:0000256" key="1">
    <source>
        <dbReference type="ARBA" id="ARBA00006611"/>
    </source>
</evidence>
<dbReference type="PROSITE" id="PS00662">
    <property type="entry name" value="T2SP_E"/>
    <property type="match status" value="1"/>
</dbReference>
<sequence>MLKRNLKFGELLLNSGKIKKEELEMALIEQKNTNKKLGEIFVEKGILTNTDIINILSTQLGFRKVDVRKYPINIKAVHMIPGSMARKYKLIPIDKIEGKLIVAMSDPLNFYARDDIKLFTKMDLEIVISLEDETMSIIDKYFSNESSKKILEEFEEYEAVDERLEEELLEEAEVASAPIVRLLNSIIEQAVRNKASDIHIEPFSDYVRVRIRVDGDLTEIMTLSKNNLSPIITRIKIIGKMNIAEKRIPQDGRIDINIFDRDIDMRISILPTVYGEKTVIRLLDKSGFNYSKEALGLSENNLKNFNDILSKPYGIILVTGPTGSGKTTTLYSILKEFNKIDKNIITVEDPVEYKLDGVNQVQVNTKTGMNFASGLRSILRQDPDIIMIGEIRDVETAEIAVRASITGHLVISTLHTNDSPSTVARLIDMGIEHYLISSSIIGIISQRLLKVLCNNCKTSYKASNEEKEILGVSSWDDLILYKPNGCNSCNGGYKGRKAIHEIMVMEDNIKRKIKQDIDIEIIRDQALKNGMNTLFKEARELVLNGDTSISEVLKIGITD</sequence>
<accession>A0A1U7M9P0</accession>
<dbReference type="SMART" id="SM00382">
    <property type="entry name" value="AAA"/>
    <property type="match status" value="1"/>
</dbReference>
<dbReference type="InterPro" id="IPR027417">
    <property type="entry name" value="P-loop_NTPase"/>
</dbReference>
<organism evidence="5 6">
    <name type="scientific">Tissierella creatinophila DSM 6911</name>
    <dbReference type="NCBI Taxonomy" id="1123403"/>
    <lineage>
        <taxon>Bacteria</taxon>
        <taxon>Bacillati</taxon>
        <taxon>Bacillota</taxon>
        <taxon>Tissierellia</taxon>
        <taxon>Tissierellales</taxon>
        <taxon>Tissierellaceae</taxon>
        <taxon>Tissierella</taxon>
    </lineage>
</organism>
<evidence type="ECO:0000259" key="4">
    <source>
        <dbReference type="PROSITE" id="PS00662"/>
    </source>
</evidence>
<evidence type="ECO:0000313" key="5">
    <source>
        <dbReference type="EMBL" id="OLS03918.1"/>
    </source>
</evidence>
<keyword evidence="6" id="KW-1185">Reference proteome</keyword>
<dbReference type="Gene3D" id="3.30.300.160">
    <property type="entry name" value="Type II secretion system, protein E, N-terminal domain"/>
    <property type="match status" value="1"/>
</dbReference>
<dbReference type="InterPro" id="IPR003593">
    <property type="entry name" value="AAA+_ATPase"/>
</dbReference>
<dbReference type="OrthoDB" id="9808272at2"/>
<keyword evidence="3" id="KW-0067">ATP-binding</keyword>
<evidence type="ECO:0000256" key="2">
    <source>
        <dbReference type="ARBA" id="ARBA00022741"/>
    </source>
</evidence>
<comment type="caution">
    <text evidence="5">The sequence shown here is derived from an EMBL/GenBank/DDBJ whole genome shotgun (WGS) entry which is preliminary data.</text>
</comment>
<dbReference type="RefSeq" id="WP_075724022.1">
    <property type="nucleotide sequence ID" value="NZ_LTDM01000001.1"/>
</dbReference>
<dbReference type="SUPFAM" id="SSF52540">
    <property type="entry name" value="P-loop containing nucleoside triphosphate hydrolases"/>
    <property type="match status" value="1"/>
</dbReference>
<dbReference type="GO" id="GO:0005524">
    <property type="term" value="F:ATP binding"/>
    <property type="evidence" value="ECO:0007669"/>
    <property type="project" value="UniProtKB-KW"/>
</dbReference>
<dbReference type="SUPFAM" id="SSF160246">
    <property type="entry name" value="EspE N-terminal domain-like"/>
    <property type="match status" value="1"/>
</dbReference>
<dbReference type="Gene3D" id="3.30.450.90">
    <property type="match status" value="1"/>
</dbReference>
<dbReference type="InterPro" id="IPR001482">
    <property type="entry name" value="T2SS/T4SS_dom"/>
</dbReference>
<dbReference type="Gene3D" id="3.40.50.300">
    <property type="entry name" value="P-loop containing nucleotide triphosphate hydrolases"/>
    <property type="match status" value="1"/>
</dbReference>
<dbReference type="Pfam" id="PF05157">
    <property type="entry name" value="MshEN"/>
    <property type="match status" value="1"/>
</dbReference>
<protein>
    <submittedName>
        <fullName evidence="5">Type II secretion system protein E</fullName>
    </submittedName>
</protein>
<dbReference type="FunFam" id="3.40.50.300:FF:000398">
    <property type="entry name" value="Type IV pilus assembly ATPase PilB"/>
    <property type="match status" value="1"/>
</dbReference>
<dbReference type="GO" id="GO:0005886">
    <property type="term" value="C:plasma membrane"/>
    <property type="evidence" value="ECO:0007669"/>
    <property type="project" value="TreeGrafter"/>
</dbReference>
<reference evidence="5 6" key="1">
    <citation type="submission" date="2016-02" db="EMBL/GenBank/DDBJ databases">
        <title>Genome sequence of Tissierella creatinophila DSM 6911.</title>
        <authorList>
            <person name="Poehlein A."/>
            <person name="Daniel R."/>
        </authorList>
    </citation>
    <scope>NUCLEOTIDE SEQUENCE [LARGE SCALE GENOMIC DNA]</scope>
    <source>
        <strain evidence="5 6">DSM 6911</strain>
    </source>
</reference>
<dbReference type="AlphaFoldDB" id="A0A1U7M9P0"/>
<dbReference type="InterPro" id="IPR007831">
    <property type="entry name" value="T2SS_GspE_N"/>
</dbReference>
<dbReference type="FunFam" id="3.30.300.160:FF:000002">
    <property type="entry name" value="Type II secretion system protein E"/>
    <property type="match status" value="1"/>
</dbReference>
<name>A0A1U7M9P0_TISCR</name>
<feature type="domain" description="Bacterial type II secretion system protein E" evidence="4">
    <location>
        <begin position="379"/>
        <end position="393"/>
    </location>
</feature>
<evidence type="ECO:0000313" key="6">
    <source>
        <dbReference type="Proteomes" id="UP000186112"/>
    </source>
</evidence>
<dbReference type="GO" id="GO:0016887">
    <property type="term" value="F:ATP hydrolysis activity"/>
    <property type="evidence" value="ECO:0007669"/>
    <property type="project" value="TreeGrafter"/>
</dbReference>
<dbReference type="PANTHER" id="PTHR30258">
    <property type="entry name" value="TYPE II SECRETION SYSTEM PROTEIN GSPE-RELATED"/>
    <property type="match status" value="1"/>
</dbReference>
<dbReference type="PANTHER" id="PTHR30258:SF1">
    <property type="entry name" value="PROTEIN TRANSPORT PROTEIN HOFB HOMOLOG"/>
    <property type="match status" value="1"/>
</dbReference>
<dbReference type="InterPro" id="IPR037257">
    <property type="entry name" value="T2SS_E_N_sf"/>
</dbReference>
<gene>
    <name evidence="5" type="primary">epsE</name>
    <name evidence="5" type="ORF">TICRE_00450</name>
</gene>
<evidence type="ECO:0000256" key="3">
    <source>
        <dbReference type="ARBA" id="ARBA00022840"/>
    </source>
</evidence>
<dbReference type="Proteomes" id="UP000186112">
    <property type="component" value="Unassembled WGS sequence"/>
</dbReference>